<evidence type="ECO:0000256" key="1">
    <source>
        <dbReference type="SAM" id="Phobius"/>
    </source>
</evidence>
<feature type="transmembrane region" description="Helical" evidence="1">
    <location>
        <begin position="88"/>
        <end position="110"/>
    </location>
</feature>
<dbReference type="Proteomes" id="UP000034085">
    <property type="component" value="Chromosome"/>
</dbReference>
<keyword evidence="1" id="KW-0472">Membrane</keyword>
<dbReference type="HOGENOM" id="CLU_594140_0_0_6"/>
<accession>A0A0F6RG24</accession>
<keyword evidence="1" id="KW-0812">Transmembrane</keyword>
<feature type="transmembrane region" description="Helical" evidence="1">
    <location>
        <begin position="404"/>
        <end position="422"/>
    </location>
</feature>
<feature type="transmembrane region" description="Helical" evidence="1">
    <location>
        <begin position="7"/>
        <end position="26"/>
    </location>
</feature>
<dbReference type="EMBL" id="CP011132">
    <property type="protein sequence ID" value="AKE59910.1"/>
    <property type="molecule type" value="Genomic_DNA"/>
</dbReference>
<feature type="transmembrane region" description="Helical" evidence="1">
    <location>
        <begin position="328"/>
        <end position="351"/>
    </location>
</feature>
<feature type="transmembrane region" description="Helical" evidence="1">
    <location>
        <begin position="428"/>
        <end position="448"/>
    </location>
</feature>
<dbReference type="PATRIC" id="fig|1261127.3.peg.3297"/>
<sequence length="461" mass="51217">MSINNALWIQIYAIVTLCFCGVVQYFTGILAVLWLPVIMAFVTTGMLLMQTQRTPLALDLSEMMVLVIYLCFLVLALISTFLQGGVTVTIIGIKNEVGMSLVLFCLLLGFCRESQIYRISRVLYWIFYAQFPLVIYQVLIVLPQRVAMRGEDEKWDSVVGTFGGDPMGGGNTAVMGMFCLLIMLMKLSELKHGVTSWRSAALHIGLGFLLCILGEVKFIILLSPFMLALVWSMPSWVNGVSKVTMKNLLVIFVVMGGLITLAIMVLAAGYSSAFGGDAGKSSFSIFLDSLDYIFDTNYIMAATGELGRLTTIFFWARHSDMWGISSMLFGYGLNATNSGSAVSAGYLNLIFRLVLDSTSLSMLLWEVGIVGTTLFISLLLWIVRITWPRPMLALSQLDKEDVQLLCYGPAFTVFIIACLLSLPYSQTLMIIPLLQFLFYLTSGSALVIRRTVCRSIRREYE</sequence>
<keyword evidence="1" id="KW-1133">Transmembrane helix</keyword>
<dbReference type="AlphaFoldDB" id="A0A0F6RG24"/>
<feature type="transmembrane region" description="Helical" evidence="1">
    <location>
        <begin position="363"/>
        <end position="383"/>
    </location>
</feature>
<feature type="transmembrane region" description="Helical" evidence="1">
    <location>
        <begin position="166"/>
        <end position="184"/>
    </location>
</feature>
<feature type="transmembrane region" description="Helical" evidence="1">
    <location>
        <begin position="196"/>
        <end position="213"/>
    </location>
</feature>
<feature type="transmembrane region" description="Helical" evidence="1">
    <location>
        <begin position="122"/>
        <end position="146"/>
    </location>
</feature>
<dbReference type="KEGG" id="cama:F384_15765"/>
<feature type="transmembrane region" description="Helical" evidence="1">
    <location>
        <begin position="249"/>
        <end position="270"/>
    </location>
</feature>
<evidence type="ECO:0000313" key="3">
    <source>
        <dbReference type="Proteomes" id="UP000034085"/>
    </source>
</evidence>
<name>A0A0F6RG24_CITAM</name>
<reference evidence="2 3" key="1">
    <citation type="journal article" date="2013" name="Appl. Microbiol. Biotechnol.">
        <title>Glycerol assimilation and production of 1,3-propanediol by Citrobacter amalonaticus Y19.</title>
        <authorList>
            <person name="Ainala S.K."/>
            <person name="Ashok S."/>
            <person name="Ko Y."/>
            <person name="Park S."/>
        </authorList>
    </citation>
    <scope>NUCLEOTIDE SEQUENCE [LARGE SCALE GENOMIC DNA]</scope>
    <source>
        <strain evidence="2 3">Y19</strain>
    </source>
</reference>
<dbReference type="RefSeq" id="WP_046486837.1">
    <property type="nucleotide sequence ID" value="NZ_CP011132.1"/>
</dbReference>
<gene>
    <name evidence="2" type="ORF">F384_15765</name>
</gene>
<organism evidence="2 3">
    <name type="scientific">Citrobacter amalonaticus Y19</name>
    <dbReference type="NCBI Taxonomy" id="1261127"/>
    <lineage>
        <taxon>Bacteria</taxon>
        <taxon>Pseudomonadati</taxon>
        <taxon>Pseudomonadota</taxon>
        <taxon>Gammaproteobacteria</taxon>
        <taxon>Enterobacterales</taxon>
        <taxon>Enterobacteriaceae</taxon>
        <taxon>Citrobacter</taxon>
    </lineage>
</organism>
<evidence type="ECO:0000313" key="2">
    <source>
        <dbReference type="EMBL" id="AKE59910.1"/>
    </source>
</evidence>
<feature type="transmembrane region" description="Helical" evidence="1">
    <location>
        <begin position="219"/>
        <end position="237"/>
    </location>
</feature>
<dbReference type="OrthoDB" id="5767484at2"/>
<protein>
    <submittedName>
        <fullName evidence="2">Capsular biosynthesis protein</fullName>
    </submittedName>
</protein>
<proteinExistence type="predicted"/>
<feature type="transmembrane region" description="Helical" evidence="1">
    <location>
        <begin position="298"/>
        <end position="316"/>
    </location>
</feature>
<feature type="transmembrane region" description="Helical" evidence="1">
    <location>
        <begin position="63"/>
        <end position="82"/>
    </location>
</feature>
<feature type="transmembrane region" description="Helical" evidence="1">
    <location>
        <begin position="32"/>
        <end position="51"/>
    </location>
</feature>